<dbReference type="Gene3D" id="3.90.1200.10">
    <property type="match status" value="1"/>
</dbReference>
<keyword evidence="3" id="KW-0808">Transferase</keyword>
<dbReference type="SUPFAM" id="SSF56112">
    <property type="entry name" value="Protein kinase-like (PK-like)"/>
    <property type="match status" value="1"/>
</dbReference>
<sequence>MSRHPAPHTVRTLASRLLPDEDLPDGGLPGGSGDVRPVDEGGEHSTWWVGTAHVLRLAPDAEVSARLRREIALRAALRPRLTAPVPRSAACATWADGLVCTLDVRLPGVSAEHREVSAEGEEDLAQLLAELGGFTAAEASALGVPTAPARHLAVLRRGAVRAARTLEEDGCFDGRLLGLLETDPPAASTGPRPHGLAPAVLVHSDLKGEHLLVDGAGRVSGVLDWTDAVFGDPAEDIAGLALSLGAPAAVRIGTAAGYAPELSARGLQLARCDTLVRLADRLRGIDDSPLPLLRAQLARSWRATSMDRSAD</sequence>
<organism evidence="3 4">
    <name type="scientific">Streptomyces iconiensis</name>
    <dbReference type="NCBI Taxonomy" id="1384038"/>
    <lineage>
        <taxon>Bacteria</taxon>
        <taxon>Bacillati</taxon>
        <taxon>Actinomycetota</taxon>
        <taxon>Actinomycetes</taxon>
        <taxon>Kitasatosporales</taxon>
        <taxon>Streptomycetaceae</taxon>
        <taxon>Streptomyces</taxon>
    </lineage>
</organism>
<proteinExistence type="predicted"/>
<dbReference type="Pfam" id="PF01636">
    <property type="entry name" value="APH"/>
    <property type="match status" value="1"/>
</dbReference>
<dbReference type="GO" id="GO:0016740">
    <property type="term" value="F:transferase activity"/>
    <property type="evidence" value="ECO:0007669"/>
    <property type="project" value="UniProtKB-KW"/>
</dbReference>
<dbReference type="RefSeq" id="WP_274040074.1">
    <property type="nucleotide sequence ID" value="NZ_JANCPR020000010.1"/>
</dbReference>
<evidence type="ECO:0000256" key="1">
    <source>
        <dbReference type="SAM" id="MobiDB-lite"/>
    </source>
</evidence>
<dbReference type="PANTHER" id="PTHR21310">
    <property type="entry name" value="AMINOGLYCOSIDE PHOSPHOTRANSFERASE-RELATED-RELATED"/>
    <property type="match status" value="1"/>
</dbReference>
<dbReference type="InterPro" id="IPR011009">
    <property type="entry name" value="Kinase-like_dom_sf"/>
</dbReference>
<comment type="caution">
    <text evidence="3">The sequence shown here is derived from an EMBL/GenBank/DDBJ whole genome shotgun (WGS) entry which is preliminary data.</text>
</comment>
<reference evidence="3 4" key="1">
    <citation type="submission" date="2023-05" db="EMBL/GenBank/DDBJ databases">
        <title>Streptantibioticus silvisoli sp. nov., acidotolerant actinomycetes 1 from pine litter.</title>
        <authorList>
            <person name="Swiecimska M."/>
            <person name="Golinska P."/>
            <person name="Sangal V."/>
            <person name="Wachnowicz B."/>
            <person name="Goodfellow M."/>
        </authorList>
    </citation>
    <scope>NUCLEOTIDE SEQUENCE [LARGE SCALE GENOMIC DNA]</scope>
    <source>
        <strain evidence="3 4">DSM 42109</strain>
    </source>
</reference>
<gene>
    <name evidence="3" type="ORF">NMN56_012300</name>
</gene>
<dbReference type="InterPro" id="IPR051678">
    <property type="entry name" value="AGP_Transferase"/>
</dbReference>
<dbReference type="EC" id="2.7.1.-" evidence="3"/>
<feature type="region of interest" description="Disordered" evidence="1">
    <location>
        <begin position="14"/>
        <end position="42"/>
    </location>
</feature>
<keyword evidence="4" id="KW-1185">Reference proteome</keyword>
<feature type="domain" description="Aminoglycoside phosphotransferase" evidence="2">
    <location>
        <begin position="34"/>
        <end position="261"/>
    </location>
</feature>
<accession>A0ABT6ZUH9</accession>
<evidence type="ECO:0000313" key="4">
    <source>
        <dbReference type="Proteomes" id="UP001214441"/>
    </source>
</evidence>
<dbReference type="Gene3D" id="3.30.200.20">
    <property type="entry name" value="Phosphorylase Kinase, domain 1"/>
    <property type="match status" value="1"/>
</dbReference>
<name>A0ABT6ZUH9_9ACTN</name>
<evidence type="ECO:0000313" key="3">
    <source>
        <dbReference type="EMBL" id="MDJ1132721.1"/>
    </source>
</evidence>
<protein>
    <submittedName>
        <fullName evidence="3">Aminoglycoside phosphotransferase family protein</fullName>
        <ecNumber evidence="3">2.7.1.-</ecNumber>
    </submittedName>
</protein>
<evidence type="ECO:0000259" key="2">
    <source>
        <dbReference type="Pfam" id="PF01636"/>
    </source>
</evidence>
<dbReference type="EMBL" id="JANCPR020000010">
    <property type="protein sequence ID" value="MDJ1132721.1"/>
    <property type="molecule type" value="Genomic_DNA"/>
</dbReference>
<dbReference type="InterPro" id="IPR002575">
    <property type="entry name" value="Aminoglycoside_PTrfase"/>
</dbReference>
<dbReference type="Proteomes" id="UP001214441">
    <property type="component" value="Unassembled WGS sequence"/>
</dbReference>
<dbReference type="PANTHER" id="PTHR21310:SF15">
    <property type="entry name" value="AMINOGLYCOSIDE PHOSPHOTRANSFERASE DOMAIN-CONTAINING PROTEIN"/>
    <property type="match status" value="1"/>
</dbReference>